<name>A0A914EDV9_9BILA</name>
<dbReference type="InterPro" id="IPR011009">
    <property type="entry name" value="Kinase-like_dom_sf"/>
</dbReference>
<dbReference type="Proteomes" id="UP000887540">
    <property type="component" value="Unplaced"/>
</dbReference>
<proteinExistence type="predicted"/>
<evidence type="ECO:0000313" key="2">
    <source>
        <dbReference type="WBParaSite" id="ACRNAN_scaffold7531.g14835.t1"/>
    </source>
</evidence>
<dbReference type="Gene3D" id="3.30.200.20">
    <property type="entry name" value="Phosphorylase Kinase, domain 1"/>
    <property type="match status" value="1"/>
</dbReference>
<dbReference type="WBParaSite" id="ACRNAN_scaffold7531.g14835.t1">
    <property type="protein sequence ID" value="ACRNAN_scaffold7531.g14835.t1"/>
    <property type="gene ID" value="ACRNAN_scaffold7531.g14835"/>
</dbReference>
<dbReference type="Gene3D" id="1.10.510.10">
    <property type="entry name" value="Transferase(Phosphotransferase) domain 1"/>
    <property type="match status" value="1"/>
</dbReference>
<evidence type="ECO:0000313" key="1">
    <source>
        <dbReference type="Proteomes" id="UP000887540"/>
    </source>
</evidence>
<protein>
    <submittedName>
        <fullName evidence="2">Uncharacterized protein</fullName>
    </submittedName>
</protein>
<dbReference type="AlphaFoldDB" id="A0A914EDV9"/>
<sequence length="128" mass="14939">MSDLTDQVVLEIITFVRQQPIRKPIPWEIIVKDSCFLPSECTQLNAMNARDLISRMLVLNPDRRISIEEALKHSYVDLYEPEDPVEPMGSYDTSIETRNLNIDEWRRLIFDAIKNYEATHDVFGQNAQ</sequence>
<reference evidence="2" key="1">
    <citation type="submission" date="2022-11" db="UniProtKB">
        <authorList>
            <consortium name="WormBaseParasite"/>
        </authorList>
    </citation>
    <scope>IDENTIFICATION</scope>
</reference>
<keyword evidence="1" id="KW-1185">Reference proteome</keyword>
<accession>A0A914EDV9</accession>
<dbReference type="SUPFAM" id="SSF56112">
    <property type="entry name" value="Protein kinase-like (PK-like)"/>
    <property type="match status" value="1"/>
</dbReference>
<organism evidence="1 2">
    <name type="scientific">Acrobeloides nanus</name>
    <dbReference type="NCBI Taxonomy" id="290746"/>
    <lineage>
        <taxon>Eukaryota</taxon>
        <taxon>Metazoa</taxon>
        <taxon>Ecdysozoa</taxon>
        <taxon>Nematoda</taxon>
        <taxon>Chromadorea</taxon>
        <taxon>Rhabditida</taxon>
        <taxon>Tylenchina</taxon>
        <taxon>Cephalobomorpha</taxon>
        <taxon>Cephaloboidea</taxon>
        <taxon>Cephalobidae</taxon>
        <taxon>Acrobeloides</taxon>
    </lineage>
</organism>